<dbReference type="AlphaFoldDB" id="A0A9Q3PQX3"/>
<proteinExistence type="predicted"/>
<reference evidence="2" key="1">
    <citation type="submission" date="2021-03" db="EMBL/GenBank/DDBJ databases">
        <title>Draft genome sequence of rust myrtle Austropuccinia psidii MF-1, a brazilian biotype.</title>
        <authorList>
            <person name="Quecine M.C."/>
            <person name="Pachon D.M.R."/>
            <person name="Bonatelli M.L."/>
            <person name="Correr F.H."/>
            <person name="Franceschini L.M."/>
            <person name="Leite T.F."/>
            <person name="Margarido G.R.A."/>
            <person name="Almeida C.A."/>
            <person name="Ferrarezi J.A."/>
            <person name="Labate C.A."/>
        </authorList>
    </citation>
    <scope>NUCLEOTIDE SEQUENCE</scope>
    <source>
        <strain evidence="2">MF-1</strain>
    </source>
</reference>
<sequence length="87" mass="10364">HLYTSETLASNQTNRRTEKPCPEPEDLEEDTLDTVVDGNTLREIMPTPPFTFQFNRNLKPEDWRDMDQVIQLHQLLEDLFQWSMDNK</sequence>
<evidence type="ECO:0000313" key="3">
    <source>
        <dbReference type="Proteomes" id="UP000765509"/>
    </source>
</evidence>
<feature type="non-terminal residue" evidence="2">
    <location>
        <position position="87"/>
    </location>
</feature>
<dbReference type="EMBL" id="AVOT02086976">
    <property type="protein sequence ID" value="MBW0570829.1"/>
    <property type="molecule type" value="Genomic_DNA"/>
</dbReference>
<keyword evidence="3" id="KW-1185">Reference proteome</keyword>
<organism evidence="2 3">
    <name type="scientific">Austropuccinia psidii MF-1</name>
    <dbReference type="NCBI Taxonomy" id="1389203"/>
    <lineage>
        <taxon>Eukaryota</taxon>
        <taxon>Fungi</taxon>
        <taxon>Dikarya</taxon>
        <taxon>Basidiomycota</taxon>
        <taxon>Pucciniomycotina</taxon>
        <taxon>Pucciniomycetes</taxon>
        <taxon>Pucciniales</taxon>
        <taxon>Sphaerophragmiaceae</taxon>
        <taxon>Austropuccinia</taxon>
    </lineage>
</organism>
<feature type="region of interest" description="Disordered" evidence="1">
    <location>
        <begin position="1"/>
        <end position="29"/>
    </location>
</feature>
<feature type="non-terminal residue" evidence="2">
    <location>
        <position position="1"/>
    </location>
</feature>
<accession>A0A9Q3PQX3</accession>
<comment type="caution">
    <text evidence="2">The sequence shown here is derived from an EMBL/GenBank/DDBJ whole genome shotgun (WGS) entry which is preliminary data.</text>
</comment>
<name>A0A9Q3PQX3_9BASI</name>
<protein>
    <submittedName>
        <fullName evidence="2">Uncharacterized protein</fullName>
    </submittedName>
</protein>
<dbReference type="Proteomes" id="UP000765509">
    <property type="component" value="Unassembled WGS sequence"/>
</dbReference>
<gene>
    <name evidence="2" type="ORF">O181_110544</name>
</gene>
<evidence type="ECO:0000313" key="2">
    <source>
        <dbReference type="EMBL" id="MBW0570829.1"/>
    </source>
</evidence>
<evidence type="ECO:0000256" key="1">
    <source>
        <dbReference type="SAM" id="MobiDB-lite"/>
    </source>
</evidence>
<feature type="compositionally biased region" description="Polar residues" evidence="1">
    <location>
        <begin position="1"/>
        <end position="14"/>
    </location>
</feature>